<evidence type="ECO:0000313" key="9">
    <source>
        <dbReference type="Proteomes" id="UP001603857"/>
    </source>
</evidence>
<comment type="caution">
    <text evidence="8">The sequence shown here is derived from an EMBL/GenBank/DDBJ whole genome shotgun (WGS) entry which is preliminary data.</text>
</comment>
<sequence>MKKVVLKVELQDEKTKKKAMKRVSNVSGVESVSMDMKDQKLTLIGDMDPVVVVEKLKKLCHTYIVSVGPAKEEKDKDKKNEKEKEEEKEKAAVNKNHQNQNLPGIVMVYEPHHNQMMRPPYYYPSWEENPNACVIC</sequence>
<dbReference type="AlphaFoldDB" id="A0ABD1LM27"/>
<evidence type="ECO:0000256" key="3">
    <source>
        <dbReference type="ARBA" id="ARBA00023288"/>
    </source>
</evidence>
<keyword evidence="2" id="KW-0479">Metal-binding</keyword>
<keyword evidence="4" id="KW-0636">Prenylation</keyword>
<dbReference type="Proteomes" id="UP001603857">
    <property type="component" value="Unassembled WGS sequence"/>
</dbReference>
<dbReference type="PROSITE" id="PS50846">
    <property type="entry name" value="HMA_2"/>
    <property type="match status" value="1"/>
</dbReference>
<dbReference type="GO" id="GO:0046872">
    <property type="term" value="F:metal ion binding"/>
    <property type="evidence" value="ECO:0007669"/>
    <property type="project" value="UniProtKB-KW"/>
</dbReference>
<gene>
    <name evidence="8" type="ORF">Fmac_023632</name>
</gene>
<dbReference type="InterPro" id="IPR036163">
    <property type="entry name" value="HMA_dom_sf"/>
</dbReference>
<dbReference type="Pfam" id="PF00403">
    <property type="entry name" value="HMA"/>
    <property type="match status" value="1"/>
</dbReference>
<evidence type="ECO:0000256" key="6">
    <source>
        <dbReference type="SAM" id="MobiDB-lite"/>
    </source>
</evidence>
<keyword evidence="3" id="KW-0449">Lipoprotein</keyword>
<dbReference type="SUPFAM" id="SSF55008">
    <property type="entry name" value="HMA, heavy metal-associated domain"/>
    <property type="match status" value="1"/>
</dbReference>
<reference evidence="8 9" key="1">
    <citation type="submission" date="2024-08" db="EMBL/GenBank/DDBJ databases">
        <title>Insights into the chromosomal genome structure of Flemingia macrophylla.</title>
        <authorList>
            <person name="Ding Y."/>
            <person name="Zhao Y."/>
            <person name="Bi W."/>
            <person name="Wu M."/>
            <person name="Zhao G."/>
            <person name="Gong Y."/>
            <person name="Li W."/>
            <person name="Zhang P."/>
        </authorList>
    </citation>
    <scope>NUCLEOTIDE SEQUENCE [LARGE SCALE GENOMIC DNA]</scope>
    <source>
        <strain evidence="8">DYQJB</strain>
        <tissue evidence="8">Leaf</tissue>
    </source>
</reference>
<protein>
    <recommendedName>
        <fullName evidence="7">HMA domain-containing protein</fullName>
    </recommendedName>
</protein>
<dbReference type="PANTHER" id="PTHR45811:SF77">
    <property type="entry name" value="ION-BINDING PROTEIN, PUTATIVE-RELATED"/>
    <property type="match status" value="1"/>
</dbReference>
<dbReference type="EMBL" id="JBGMDY010000008">
    <property type="protein sequence ID" value="KAL2324574.1"/>
    <property type="molecule type" value="Genomic_DNA"/>
</dbReference>
<dbReference type="Gene3D" id="3.30.70.100">
    <property type="match status" value="1"/>
</dbReference>
<evidence type="ECO:0000256" key="2">
    <source>
        <dbReference type="ARBA" id="ARBA00022723"/>
    </source>
</evidence>
<dbReference type="InterPro" id="IPR051863">
    <property type="entry name" value="HIPP"/>
</dbReference>
<feature type="compositionally biased region" description="Basic and acidic residues" evidence="6">
    <location>
        <begin position="70"/>
        <end position="92"/>
    </location>
</feature>
<organism evidence="8 9">
    <name type="scientific">Flemingia macrophylla</name>
    <dbReference type="NCBI Taxonomy" id="520843"/>
    <lineage>
        <taxon>Eukaryota</taxon>
        <taxon>Viridiplantae</taxon>
        <taxon>Streptophyta</taxon>
        <taxon>Embryophyta</taxon>
        <taxon>Tracheophyta</taxon>
        <taxon>Spermatophyta</taxon>
        <taxon>Magnoliopsida</taxon>
        <taxon>eudicotyledons</taxon>
        <taxon>Gunneridae</taxon>
        <taxon>Pentapetalae</taxon>
        <taxon>rosids</taxon>
        <taxon>fabids</taxon>
        <taxon>Fabales</taxon>
        <taxon>Fabaceae</taxon>
        <taxon>Papilionoideae</taxon>
        <taxon>50 kb inversion clade</taxon>
        <taxon>NPAAA clade</taxon>
        <taxon>indigoferoid/millettioid clade</taxon>
        <taxon>Phaseoleae</taxon>
        <taxon>Flemingia</taxon>
    </lineage>
</organism>
<feature type="region of interest" description="Disordered" evidence="6">
    <location>
        <begin position="70"/>
        <end position="103"/>
    </location>
</feature>
<name>A0ABD1LM27_9FABA</name>
<evidence type="ECO:0000313" key="8">
    <source>
        <dbReference type="EMBL" id="KAL2324574.1"/>
    </source>
</evidence>
<comment type="similarity">
    <text evidence="5">Belongs to the HIPP family.</text>
</comment>
<feature type="domain" description="HMA" evidence="7">
    <location>
        <begin position="1"/>
        <end position="68"/>
    </location>
</feature>
<accession>A0ABD1LM27</accession>
<keyword evidence="9" id="KW-1185">Reference proteome</keyword>
<dbReference type="InterPro" id="IPR006121">
    <property type="entry name" value="HMA_dom"/>
</dbReference>
<evidence type="ECO:0000256" key="4">
    <source>
        <dbReference type="ARBA" id="ARBA00023289"/>
    </source>
</evidence>
<evidence type="ECO:0000256" key="5">
    <source>
        <dbReference type="ARBA" id="ARBA00024045"/>
    </source>
</evidence>
<dbReference type="PANTHER" id="PTHR45811">
    <property type="entry name" value="COPPER TRANSPORT PROTEIN FAMILY-RELATED"/>
    <property type="match status" value="1"/>
</dbReference>
<evidence type="ECO:0000259" key="7">
    <source>
        <dbReference type="PROSITE" id="PS50846"/>
    </source>
</evidence>
<keyword evidence="1" id="KW-0488">Methylation</keyword>
<proteinExistence type="inferred from homology"/>
<evidence type="ECO:0000256" key="1">
    <source>
        <dbReference type="ARBA" id="ARBA00022481"/>
    </source>
</evidence>